<evidence type="ECO:0000256" key="1">
    <source>
        <dbReference type="SAM" id="Coils"/>
    </source>
</evidence>
<sequence length="128" mass="13535">MAVPALLLMEEQSAYRSASASDGRTLYALIIGIIGLLIPAVLIGFLAHYNARNTGHPAVLWRASEITAVAGLFTSIVGTLVGAFLGVQVGAAGKDFVEKTASQAIQNAEELKREVQKLREELASNKPS</sequence>
<organism evidence="3 4">
    <name type="scientific">Hymenobacter lapidarius</name>
    <dbReference type="NCBI Taxonomy" id="1908237"/>
    <lineage>
        <taxon>Bacteria</taxon>
        <taxon>Pseudomonadati</taxon>
        <taxon>Bacteroidota</taxon>
        <taxon>Cytophagia</taxon>
        <taxon>Cytophagales</taxon>
        <taxon>Hymenobacteraceae</taxon>
        <taxon>Hymenobacter</taxon>
    </lineage>
</organism>
<feature type="coiled-coil region" evidence="1">
    <location>
        <begin position="94"/>
        <end position="125"/>
    </location>
</feature>
<reference evidence="3 4" key="1">
    <citation type="submission" date="2016-08" db="EMBL/GenBank/DDBJ databases">
        <title>Hymenobacter coccineus sp. nov., Hymenobacter lapidarius sp. nov. and Hymenobacter glacialis sp. nov., isolated from Antarctic soil.</title>
        <authorList>
            <person name="Sedlacek I."/>
            <person name="Kralova S."/>
            <person name="Kyrova K."/>
            <person name="Maslanova I."/>
            <person name="Stankova E."/>
            <person name="Vrbovska V."/>
            <person name="Nemec M."/>
            <person name="Bartak M."/>
            <person name="Svec P."/>
            <person name="Busse H.-J."/>
            <person name="Pantucek R."/>
        </authorList>
    </citation>
    <scope>NUCLEOTIDE SEQUENCE [LARGE SCALE GENOMIC DNA]</scope>
    <source>
        <strain evidence="3 4">CCM 8643</strain>
    </source>
</reference>
<protein>
    <submittedName>
        <fullName evidence="3">Uncharacterized protein</fullName>
    </submittedName>
</protein>
<evidence type="ECO:0000313" key="3">
    <source>
        <dbReference type="EMBL" id="OGX87885.1"/>
    </source>
</evidence>
<keyword evidence="4" id="KW-1185">Reference proteome</keyword>
<dbReference type="AlphaFoldDB" id="A0A1G1TAJ9"/>
<comment type="caution">
    <text evidence="3">The sequence shown here is derived from an EMBL/GenBank/DDBJ whole genome shotgun (WGS) entry which is preliminary data.</text>
</comment>
<feature type="transmembrane region" description="Helical" evidence="2">
    <location>
        <begin position="66"/>
        <end position="87"/>
    </location>
</feature>
<keyword evidence="2" id="KW-0472">Membrane</keyword>
<feature type="transmembrane region" description="Helical" evidence="2">
    <location>
        <begin position="26"/>
        <end position="46"/>
    </location>
</feature>
<dbReference type="Proteomes" id="UP000176294">
    <property type="component" value="Unassembled WGS sequence"/>
</dbReference>
<dbReference type="STRING" id="1908237.BEN47_10130"/>
<gene>
    <name evidence="3" type="ORF">BEN47_10130</name>
</gene>
<keyword evidence="2" id="KW-1133">Transmembrane helix</keyword>
<keyword evidence="2" id="KW-0812">Transmembrane</keyword>
<accession>A0A1G1TAJ9</accession>
<proteinExistence type="predicted"/>
<keyword evidence="1" id="KW-0175">Coiled coil</keyword>
<evidence type="ECO:0000313" key="4">
    <source>
        <dbReference type="Proteomes" id="UP000176294"/>
    </source>
</evidence>
<name>A0A1G1TAJ9_9BACT</name>
<dbReference type="EMBL" id="MDZB01000073">
    <property type="protein sequence ID" value="OGX87885.1"/>
    <property type="molecule type" value="Genomic_DNA"/>
</dbReference>
<evidence type="ECO:0000256" key="2">
    <source>
        <dbReference type="SAM" id="Phobius"/>
    </source>
</evidence>